<reference evidence="5" key="2">
    <citation type="journal article" date="2019" name="Mol. Plant Microbe Interact.">
        <title>Genome sequence resources for four phytopathogenic fungi from the Colletotrichum orbiculare species complex.</title>
        <authorList>
            <person name="Gan P."/>
            <person name="Tsushima A."/>
            <person name="Narusaka M."/>
            <person name="Narusaka Y."/>
            <person name="Takano Y."/>
            <person name="Kubo Y."/>
            <person name="Shirasu K."/>
        </authorList>
    </citation>
    <scope>GENOME REANNOTATION</scope>
    <source>
        <strain evidence="5">104-T / ATCC 96160 / CBS 514.97 / LARS 414 / MAFF 240422</strain>
    </source>
</reference>
<dbReference type="Pfam" id="PF04082">
    <property type="entry name" value="Fungal_trans"/>
    <property type="match status" value="1"/>
</dbReference>
<dbReference type="OrthoDB" id="2740448at2759"/>
<evidence type="ECO:0000259" key="3">
    <source>
        <dbReference type="Pfam" id="PF04082"/>
    </source>
</evidence>
<dbReference type="GO" id="GO:0003677">
    <property type="term" value="F:DNA binding"/>
    <property type="evidence" value="ECO:0007669"/>
    <property type="project" value="InterPro"/>
</dbReference>
<dbReference type="GO" id="GO:0008270">
    <property type="term" value="F:zinc ion binding"/>
    <property type="evidence" value="ECO:0007669"/>
    <property type="project" value="InterPro"/>
</dbReference>
<dbReference type="PANTHER" id="PTHR31668:SF20">
    <property type="entry name" value="ZN(II)2CYS6 TRANSCRIPTION FACTOR (EUROFUNG)"/>
    <property type="match status" value="1"/>
</dbReference>
<accession>N4VP96</accession>
<proteinExistence type="predicted"/>
<evidence type="ECO:0000313" key="5">
    <source>
        <dbReference type="Proteomes" id="UP000014480"/>
    </source>
</evidence>
<evidence type="ECO:0000313" key="4">
    <source>
        <dbReference type="EMBL" id="TDZ20967.1"/>
    </source>
</evidence>
<dbReference type="HOGENOM" id="CLU_016574_3_1_1"/>
<keyword evidence="1" id="KW-0539">Nucleus</keyword>
<dbReference type="EMBL" id="AMCV02000016">
    <property type="protein sequence ID" value="TDZ20967.1"/>
    <property type="molecule type" value="Genomic_DNA"/>
</dbReference>
<dbReference type="CDD" id="cd12148">
    <property type="entry name" value="fungal_TF_MHR"/>
    <property type="match status" value="1"/>
</dbReference>
<keyword evidence="5" id="KW-1185">Reference proteome</keyword>
<protein>
    <submittedName>
        <fullName evidence="4">Sucrose utilization protein SUC1</fullName>
    </submittedName>
</protein>
<dbReference type="InterPro" id="IPR007219">
    <property type="entry name" value="XnlR_reg_dom"/>
</dbReference>
<feature type="compositionally biased region" description="Low complexity" evidence="2">
    <location>
        <begin position="476"/>
        <end position="486"/>
    </location>
</feature>
<organism evidence="4 5">
    <name type="scientific">Colletotrichum orbiculare (strain 104-T / ATCC 96160 / CBS 514.97 / LARS 414 / MAFF 240422)</name>
    <name type="common">Cucumber anthracnose fungus</name>
    <name type="synonym">Colletotrichum lagenarium</name>
    <dbReference type="NCBI Taxonomy" id="1213857"/>
    <lineage>
        <taxon>Eukaryota</taxon>
        <taxon>Fungi</taxon>
        <taxon>Dikarya</taxon>
        <taxon>Ascomycota</taxon>
        <taxon>Pezizomycotina</taxon>
        <taxon>Sordariomycetes</taxon>
        <taxon>Hypocreomycetidae</taxon>
        <taxon>Glomerellales</taxon>
        <taxon>Glomerellaceae</taxon>
        <taxon>Colletotrichum</taxon>
        <taxon>Colletotrichum orbiculare species complex</taxon>
    </lineage>
</organism>
<comment type="caution">
    <text evidence="4">The sequence shown here is derived from an EMBL/GenBank/DDBJ whole genome shotgun (WGS) entry which is preliminary data.</text>
</comment>
<evidence type="ECO:0000256" key="2">
    <source>
        <dbReference type="SAM" id="MobiDB-lite"/>
    </source>
</evidence>
<dbReference type="PANTHER" id="PTHR31668">
    <property type="entry name" value="GLUCOSE TRANSPORT TRANSCRIPTION REGULATOR RGT1-RELATED-RELATED"/>
    <property type="match status" value="1"/>
</dbReference>
<dbReference type="InterPro" id="IPR050797">
    <property type="entry name" value="Carb_Metab_Trans_Reg"/>
</dbReference>
<feature type="region of interest" description="Disordered" evidence="2">
    <location>
        <begin position="475"/>
        <end position="494"/>
    </location>
</feature>
<dbReference type="eggNOG" id="ENOG502RXSB">
    <property type="taxonomic scope" value="Eukaryota"/>
</dbReference>
<feature type="domain" description="Xylanolytic transcriptional activator regulatory" evidence="3">
    <location>
        <begin position="142"/>
        <end position="256"/>
    </location>
</feature>
<gene>
    <name evidence="4" type="ORF">Cob_v006220</name>
</gene>
<dbReference type="AlphaFoldDB" id="N4VP96"/>
<dbReference type="Proteomes" id="UP000014480">
    <property type="component" value="Unassembled WGS sequence"/>
</dbReference>
<name>N4VP96_COLOR</name>
<sequence>MSPGPDPATPRKSSAKVRQACDLCHARKANTNINTNTNTSINTSINTQASPSRVSANIQDNFLCPSIHARDMEWCVNAWYKYKYAITPILYRQQTQECLQTYSASPKNYALLMSCCAIIADSPDILPPKPSPASPMSFTTPSPTYAPNLPLPEYCISEVLRARHFYTVAEGPSLADVQTSFFLYCYYFCAENDNAAWFYLREAMTALETVRLHEEETYAHMTDVLVATYSRRMFWTLFITERAYALQRHRPLTLQCTLDLPRVDPSSPDADILPGFLDLISLFRHFDTDFVATWNCSVTSSLSAAGEPAQLQRLQGLLRDALPGVAERSETQQADLLISRQWLKVIVWKLCVSRTLLSGTDSEDSMSLSYPSSIAREMVLVSRLLPAAALEANGIGILEKVFDVGCSLADLLSLDPASNLWSAMDMSLDTLMETVKIVGTTFGGSYKHLDILIDKANLCLMQSVDRGLPLPADALQQQQEQQQQQQRKQVEEIE</sequence>
<evidence type="ECO:0000256" key="1">
    <source>
        <dbReference type="ARBA" id="ARBA00023242"/>
    </source>
</evidence>
<dbReference type="GO" id="GO:0006351">
    <property type="term" value="P:DNA-templated transcription"/>
    <property type="evidence" value="ECO:0007669"/>
    <property type="project" value="InterPro"/>
</dbReference>
<reference evidence="5" key="1">
    <citation type="journal article" date="2013" name="New Phytol.">
        <title>Comparative genomic and transcriptomic analyses reveal the hemibiotrophic stage shift of Colletotrichum fungi.</title>
        <authorList>
            <person name="Gan P."/>
            <person name="Ikeda K."/>
            <person name="Irieda H."/>
            <person name="Narusaka M."/>
            <person name="O'Connell R.J."/>
            <person name="Narusaka Y."/>
            <person name="Takano Y."/>
            <person name="Kubo Y."/>
            <person name="Shirasu K."/>
        </authorList>
    </citation>
    <scope>NUCLEOTIDE SEQUENCE [LARGE SCALE GENOMIC DNA]</scope>
    <source>
        <strain evidence="5">104-T / ATCC 96160 / CBS 514.97 / LARS 414 / MAFF 240422</strain>
    </source>
</reference>